<dbReference type="EMBL" id="JASPKY010000017">
    <property type="protein sequence ID" value="KAK9752916.1"/>
    <property type="molecule type" value="Genomic_DNA"/>
</dbReference>
<reference evidence="2 3" key="1">
    <citation type="journal article" date="2024" name="BMC Genomics">
        <title>De novo assembly and annotation of Popillia japonica's genome with initial clues to its potential as an invasive pest.</title>
        <authorList>
            <person name="Cucini C."/>
            <person name="Boschi S."/>
            <person name="Funari R."/>
            <person name="Cardaioli E."/>
            <person name="Iannotti N."/>
            <person name="Marturano G."/>
            <person name="Paoli F."/>
            <person name="Bruttini M."/>
            <person name="Carapelli A."/>
            <person name="Frati F."/>
            <person name="Nardi F."/>
        </authorList>
    </citation>
    <scope>NUCLEOTIDE SEQUENCE [LARGE SCALE GENOMIC DNA]</scope>
    <source>
        <strain evidence="2">DMR45628</strain>
    </source>
</reference>
<evidence type="ECO:0000313" key="2">
    <source>
        <dbReference type="EMBL" id="KAK9752916.1"/>
    </source>
</evidence>
<comment type="caution">
    <text evidence="2">The sequence shown here is derived from an EMBL/GenBank/DDBJ whole genome shotgun (WGS) entry which is preliminary data.</text>
</comment>
<dbReference type="Proteomes" id="UP001458880">
    <property type="component" value="Unassembled WGS sequence"/>
</dbReference>
<protein>
    <submittedName>
        <fullName evidence="2">Uncharacterized protein</fullName>
    </submittedName>
</protein>
<dbReference type="AlphaFoldDB" id="A0AAW1N379"/>
<evidence type="ECO:0000313" key="3">
    <source>
        <dbReference type="Proteomes" id="UP001458880"/>
    </source>
</evidence>
<organism evidence="2 3">
    <name type="scientific">Popillia japonica</name>
    <name type="common">Japanese beetle</name>
    <dbReference type="NCBI Taxonomy" id="7064"/>
    <lineage>
        <taxon>Eukaryota</taxon>
        <taxon>Metazoa</taxon>
        <taxon>Ecdysozoa</taxon>
        <taxon>Arthropoda</taxon>
        <taxon>Hexapoda</taxon>
        <taxon>Insecta</taxon>
        <taxon>Pterygota</taxon>
        <taxon>Neoptera</taxon>
        <taxon>Endopterygota</taxon>
        <taxon>Coleoptera</taxon>
        <taxon>Polyphaga</taxon>
        <taxon>Scarabaeiformia</taxon>
        <taxon>Scarabaeidae</taxon>
        <taxon>Rutelinae</taxon>
        <taxon>Popillia</taxon>
    </lineage>
</organism>
<accession>A0AAW1N379</accession>
<keyword evidence="1" id="KW-1133">Transmembrane helix</keyword>
<keyword evidence="1" id="KW-0472">Membrane</keyword>
<name>A0AAW1N379_POPJA</name>
<keyword evidence="3" id="KW-1185">Reference proteome</keyword>
<gene>
    <name evidence="2" type="ORF">QE152_g3878</name>
</gene>
<keyword evidence="1" id="KW-0812">Transmembrane</keyword>
<feature type="transmembrane region" description="Helical" evidence="1">
    <location>
        <begin position="20"/>
        <end position="44"/>
    </location>
</feature>
<evidence type="ECO:0000256" key="1">
    <source>
        <dbReference type="SAM" id="Phobius"/>
    </source>
</evidence>
<proteinExistence type="predicted"/>
<sequence length="107" mass="11994">MRGECDNSDNNEGITLESLGGVFIATLFGLALAMVTLLGEVIYYKRKKVKETKSVTKNPQTIKTISVKPAIPESITFGTQFKPILDDENRLRVSHLTLYPKPRNRIN</sequence>